<dbReference type="AlphaFoldDB" id="A0A540V6P9"/>
<sequence length="194" mass="22360">MYIPDINLLPKVERRQSIPKNLYIILTIITLLFVSFFVLQYFTYLSKISSLQKEEEQLLTKRDQLQEELDSISVDTASLKQSVDFVENISYPVSPIIDETIRLQPGHSYLREYAFTAQTAEVAMDFETLSDISKYLSRISGSEYVKDAQVSEIEHFKIKEDAEKKADFREIPRYKVKFTLSINQQTLAAGGGKQ</sequence>
<comment type="caution">
    <text evidence="3">The sequence shown here is derived from an EMBL/GenBank/DDBJ whole genome shotgun (WGS) entry which is preliminary data.</text>
</comment>
<gene>
    <name evidence="3" type="ORF">FKZ59_01725</name>
</gene>
<keyword evidence="4" id="KW-1185">Reference proteome</keyword>
<evidence type="ECO:0000313" key="4">
    <source>
        <dbReference type="Proteomes" id="UP000315753"/>
    </source>
</evidence>
<dbReference type="RefSeq" id="WP_141601006.1">
    <property type="nucleotide sequence ID" value="NZ_JARMSC010000001.1"/>
</dbReference>
<evidence type="ECO:0000256" key="1">
    <source>
        <dbReference type="SAM" id="Coils"/>
    </source>
</evidence>
<keyword evidence="2" id="KW-0812">Transmembrane</keyword>
<proteinExistence type="predicted"/>
<evidence type="ECO:0000256" key="2">
    <source>
        <dbReference type="SAM" id="Phobius"/>
    </source>
</evidence>
<evidence type="ECO:0008006" key="5">
    <source>
        <dbReference type="Google" id="ProtNLM"/>
    </source>
</evidence>
<accession>A0A540V6P9</accession>
<name>A0A540V6P9_9BACL</name>
<keyword evidence="2" id="KW-1133">Transmembrane helix</keyword>
<protein>
    <recommendedName>
        <fullName evidence="5">Fimbrial assembly protein</fullName>
    </recommendedName>
</protein>
<keyword evidence="2" id="KW-0472">Membrane</keyword>
<dbReference type="OrthoDB" id="2971140at2"/>
<reference evidence="3 4" key="1">
    <citation type="submission" date="2019-06" db="EMBL/GenBank/DDBJ databases">
        <title>Genome sequence of Ureibacillus terrenus.</title>
        <authorList>
            <person name="Maclea K.S."/>
            <person name="Simoes M."/>
        </authorList>
    </citation>
    <scope>NUCLEOTIDE SEQUENCE [LARGE SCALE GENOMIC DNA]</scope>
    <source>
        <strain evidence="3 4">ATCC BAA-384</strain>
    </source>
</reference>
<dbReference type="EMBL" id="VIGD01000001">
    <property type="protein sequence ID" value="TQE92454.1"/>
    <property type="molecule type" value="Genomic_DNA"/>
</dbReference>
<organism evidence="3 4">
    <name type="scientific">Ureibacillus terrenus</name>
    <dbReference type="NCBI Taxonomy" id="118246"/>
    <lineage>
        <taxon>Bacteria</taxon>
        <taxon>Bacillati</taxon>
        <taxon>Bacillota</taxon>
        <taxon>Bacilli</taxon>
        <taxon>Bacillales</taxon>
        <taxon>Caryophanaceae</taxon>
        <taxon>Ureibacillus</taxon>
    </lineage>
</organism>
<feature type="transmembrane region" description="Helical" evidence="2">
    <location>
        <begin position="21"/>
        <end position="42"/>
    </location>
</feature>
<evidence type="ECO:0000313" key="3">
    <source>
        <dbReference type="EMBL" id="TQE92454.1"/>
    </source>
</evidence>
<keyword evidence="1" id="KW-0175">Coiled coil</keyword>
<dbReference type="Proteomes" id="UP000315753">
    <property type="component" value="Unassembled WGS sequence"/>
</dbReference>
<feature type="coiled-coil region" evidence="1">
    <location>
        <begin position="48"/>
        <end position="75"/>
    </location>
</feature>